<protein>
    <submittedName>
        <fullName evidence="1">Putative rte ele1 orf1-h 1e-60-j 4</fullName>
    </submittedName>
</protein>
<name>A0A023FRD6_AMBCJ</name>
<organism evidence="1">
    <name type="scientific">Amblyomma cajennense</name>
    <name type="common">Cayenne tick</name>
    <name type="synonym">Acarus cajennensis</name>
    <dbReference type="NCBI Taxonomy" id="34607"/>
    <lineage>
        <taxon>Eukaryota</taxon>
        <taxon>Metazoa</taxon>
        <taxon>Ecdysozoa</taxon>
        <taxon>Arthropoda</taxon>
        <taxon>Chelicerata</taxon>
        <taxon>Arachnida</taxon>
        <taxon>Acari</taxon>
        <taxon>Parasitiformes</taxon>
        <taxon>Ixodida</taxon>
        <taxon>Ixodoidea</taxon>
        <taxon>Ixodidae</taxon>
        <taxon>Amblyomminae</taxon>
        <taxon>Amblyomma</taxon>
    </lineage>
</organism>
<dbReference type="PANTHER" id="PTHR33332">
    <property type="entry name" value="REVERSE TRANSCRIPTASE DOMAIN-CONTAINING PROTEIN"/>
    <property type="match status" value="1"/>
</dbReference>
<evidence type="ECO:0000313" key="1">
    <source>
        <dbReference type="EMBL" id="JAC23278.1"/>
    </source>
</evidence>
<proteinExistence type="evidence at transcript level"/>
<dbReference type="EMBL" id="GBBK01001204">
    <property type="protein sequence ID" value="JAC23278.1"/>
    <property type="molecule type" value="mRNA"/>
</dbReference>
<sequence>MTLNATKCKYMQVSRKRTNIDYTYSLSSTILTKAESYRYLGIHITSNLTWSEHITKIAADASKTLGFIRRHLSFSPSSIRSLAYKTFVRSKLEFASPIWNPHQAYLIASLEVVQNHVARFIPKTMTSALALPNKLSADIEPLAHRHKIARLSLLHKLYYCFPSLRDSLPSEHHAVFSTP</sequence>
<reference evidence="1" key="1">
    <citation type="submission" date="2014-03" db="EMBL/GenBank/DDBJ databases">
        <title>The sialotranscriptome of Amblyomma triste, Amblyomma parvum and Amblyomma cajennense ticks, uncovered by 454-based RNA-seq.</title>
        <authorList>
            <person name="Garcia G.R."/>
            <person name="Gardinassi L.G."/>
            <person name="Ribeiro J.M."/>
            <person name="Anatriello E."/>
            <person name="Ferreira B.R."/>
            <person name="Moreira H.N."/>
            <person name="Mafra C."/>
            <person name="Olegario M.M."/>
            <person name="Szabo P.J."/>
            <person name="Miranda-Santos I.K."/>
            <person name="Maruyama S.R."/>
        </authorList>
    </citation>
    <scope>NUCLEOTIDE SEQUENCE</scope>
    <source>
        <strain evidence="1">Uberlandia</strain>
        <tissue evidence="1">Salivary glands</tissue>
    </source>
</reference>
<dbReference type="AlphaFoldDB" id="A0A023FRD6"/>
<accession>A0A023FRD6</accession>